<organism evidence="1 2">
    <name type="scientific">Micrococcoides hystricis</name>
    <dbReference type="NCBI Taxonomy" id="1572761"/>
    <lineage>
        <taxon>Bacteria</taxon>
        <taxon>Bacillati</taxon>
        <taxon>Actinomycetota</taxon>
        <taxon>Actinomycetes</taxon>
        <taxon>Micrococcales</taxon>
        <taxon>Micrococcaceae</taxon>
        <taxon>Micrococcoides</taxon>
    </lineage>
</organism>
<feature type="non-terminal residue" evidence="1">
    <location>
        <position position="1"/>
    </location>
</feature>
<dbReference type="EMBL" id="JBHLUB010000029">
    <property type="protein sequence ID" value="MFC0582317.1"/>
    <property type="molecule type" value="Genomic_DNA"/>
</dbReference>
<dbReference type="RefSeq" id="WP_377459389.1">
    <property type="nucleotide sequence ID" value="NZ_JBHLUB010000029.1"/>
</dbReference>
<evidence type="ECO:0000313" key="2">
    <source>
        <dbReference type="Proteomes" id="UP001589862"/>
    </source>
</evidence>
<keyword evidence="2" id="KW-1185">Reference proteome</keyword>
<evidence type="ECO:0000313" key="1">
    <source>
        <dbReference type="EMBL" id="MFC0582317.1"/>
    </source>
</evidence>
<dbReference type="Proteomes" id="UP001589862">
    <property type="component" value="Unassembled WGS sequence"/>
</dbReference>
<accession>A0ABV6PD79</accession>
<name>A0ABV6PD79_9MICC</name>
<protein>
    <submittedName>
        <fullName evidence="1">Uncharacterized protein</fullName>
    </submittedName>
</protein>
<reference evidence="1 2" key="1">
    <citation type="submission" date="2024-09" db="EMBL/GenBank/DDBJ databases">
        <authorList>
            <person name="Sun Q."/>
            <person name="Mori K."/>
        </authorList>
    </citation>
    <scope>NUCLEOTIDE SEQUENCE [LARGE SCALE GENOMIC DNA]</scope>
    <source>
        <strain evidence="1 2">NCAIM B.02604</strain>
    </source>
</reference>
<sequence length="148" mass="17034">AAPLWASATCCTTSPEHSWTPADSEPKYTHFYDEPHYYRLEPSWESGWIHRSTLIDPVPDAELEPLNVALLPSEAHSKLKVSDVVLGTYHGRRSNGHLVELIAYATGMDNEDKFLRFNLFDHEKFRSTQEYFDFLGHGQFQPARGWRP</sequence>
<comment type="caution">
    <text evidence="1">The sequence shown here is derived from an EMBL/GenBank/DDBJ whole genome shotgun (WGS) entry which is preliminary data.</text>
</comment>
<gene>
    <name evidence="1" type="ORF">ACFFFR_07980</name>
</gene>
<proteinExistence type="predicted"/>